<keyword evidence="2" id="KW-1185">Reference proteome</keyword>
<dbReference type="Proteomes" id="UP000709295">
    <property type="component" value="Unassembled WGS sequence"/>
</dbReference>
<protein>
    <submittedName>
        <fullName evidence="1">Uncharacterized protein</fullName>
    </submittedName>
</protein>
<reference evidence="1" key="1">
    <citation type="submission" date="2021-01" db="EMBL/GenBank/DDBJ databases">
        <title>Phytophthora aleatoria, a newly-described species from Pinus radiata is distinct from Phytophthora cactorum isolates based on comparative genomics.</title>
        <authorList>
            <person name="Mcdougal R."/>
            <person name="Panda P."/>
            <person name="Williams N."/>
            <person name="Studholme D.J."/>
        </authorList>
    </citation>
    <scope>NUCLEOTIDE SEQUENCE</scope>
    <source>
        <strain evidence="1">NZFS 4037</strain>
    </source>
</reference>
<sequence length="63" mass="7336">MAMQYVGSMGFGEVFHLEWSHLYCPRDKCWYNDNVISAFTKTLADKYSNNTTFCFACSQDNFT</sequence>
<gene>
    <name evidence="1" type="ORF">JG688_00003765</name>
</gene>
<dbReference type="AlphaFoldDB" id="A0A8J5JB17"/>
<organism evidence="1 2">
    <name type="scientific">Phytophthora aleatoria</name>
    <dbReference type="NCBI Taxonomy" id="2496075"/>
    <lineage>
        <taxon>Eukaryota</taxon>
        <taxon>Sar</taxon>
        <taxon>Stramenopiles</taxon>
        <taxon>Oomycota</taxon>
        <taxon>Peronosporomycetes</taxon>
        <taxon>Peronosporales</taxon>
        <taxon>Peronosporaceae</taxon>
        <taxon>Phytophthora</taxon>
    </lineage>
</organism>
<proteinExistence type="predicted"/>
<name>A0A8J5JB17_9STRA</name>
<evidence type="ECO:0000313" key="1">
    <source>
        <dbReference type="EMBL" id="KAG6972874.1"/>
    </source>
</evidence>
<dbReference type="EMBL" id="JAENGY010000122">
    <property type="protein sequence ID" value="KAG6972874.1"/>
    <property type="molecule type" value="Genomic_DNA"/>
</dbReference>
<evidence type="ECO:0000313" key="2">
    <source>
        <dbReference type="Proteomes" id="UP000709295"/>
    </source>
</evidence>
<accession>A0A8J5JB17</accession>
<comment type="caution">
    <text evidence="1">The sequence shown here is derived from an EMBL/GenBank/DDBJ whole genome shotgun (WGS) entry which is preliminary data.</text>
</comment>